<keyword evidence="1" id="KW-0175">Coiled coil</keyword>
<proteinExistence type="predicted"/>
<feature type="transmembrane region" description="Helical" evidence="2">
    <location>
        <begin position="350"/>
        <end position="373"/>
    </location>
</feature>
<dbReference type="RefSeq" id="WP_249248045.1">
    <property type="nucleotide sequence ID" value="NZ_JAKIKT010000002.1"/>
</dbReference>
<evidence type="ECO:0000313" key="3">
    <source>
        <dbReference type="EMBL" id="MCL2913227.1"/>
    </source>
</evidence>
<keyword evidence="2" id="KW-0472">Membrane</keyword>
<evidence type="ECO:0000256" key="2">
    <source>
        <dbReference type="SAM" id="Phobius"/>
    </source>
</evidence>
<keyword evidence="4" id="KW-1185">Reference proteome</keyword>
<reference evidence="3 4" key="1">
    <citation type="submission" date="2022-01" db="EMBL/GenBank/DDBJ databases">
        <title>Whole genome-based taxonomy of the Shewanellaceae.</title>
        <authorList>
            <person name="Martin-Rodriguez A.J."/>
        </authorList>
    </citation>
    <scope>NUCLEOTIDE SEQUENCE [LARGE SCALE GENOMIC DNA]</scope>
    <source>
        <strain evidence="3 4">DSM 21332</strain>
    </source>
</reference>
<dbReference type="PROSITE" id="PS51257">
    <property type="entry name" value="PROKAR_LIPOPROTEIN"/>
    <property type="match status" value="1"/>
</dbReference>
<gene>
    <name evidence="3" type="ORF">L2725_05435</name>
</gene>
<comment type="caution">
    <text evidence="3">The sequence shown here is derived from an EMBL/GenBank/DDBJ whole genome shotgun (WGS) entry which is preliminary data.</text>
</comment>
<accession>A0ABT0N467</accession>
<feature type="coiled-coil region" evidence="1">
    <location>
        <begin position="130"/>
        <end position="157"/>
    </location>
</feature>
<keyword evidence="2" id="KW-1133">Transmembrane helix</keyword>
<protein>
    <submittedName>
        <fullName evidence="3">Chemotaxis protein</fullName>
    </submittedName>
</protein>
<evidence type="ECO:0000313" key="4">
    <source>
        <dbReference type="Proteomes" id="UP001202831"/>
    </source>
</evidence>
<dbReference type="EMBL" id="JAKIKT010000002">
    <property type="protein sequence ID" value="MCL2913227.1"/>
    <property type="molecule type" value="Genomic_DNA"/>
</dbReference>
<dbReference type="Proteomes" id="UP001202831">
    <property type="component" value="Unassembled WGS sequence"/>
</dbReference>
<organism evidence="3 4">
    <name type="scientific">Shewanella corallii</name>
    <dbReference type="NCBI Taxonomy" id="560080"/>
    <lineage>
        <taxon>Bacteria</taxon>
        <taxon>Pseudomonadati</taxon>
        <taxon>Pseudomonadota</taxon>
        <taxon>Gammaproteobacteria</taxon>
        <taxon>Alteromonadales</taxon>
        <taxon>Shewanellaceae</taxon>
        <taxon>Shewanella</taxon>
    </lineage>
</organism>
<sequence>MGFLRYFGLILCLLLMTSGCSLLEVKLESGIEPLPQEQLGMRVFTREYATTFYAGVEQSADVILQSDDIMVKSNALMWKIYAEQTLGQTIFQVSPVAAMVDTWAFTAQMADFFENGKGEDLFGERTELAAKTSQQLLADYERRMQGLMSQSDFATNKAFIKQYVAANPLFDITFPRVSAFNDWLKYRNIGEFEAVKTFGSVPEVMSDMSDRMAMLAGQTPKILGWKAELFALHSNINSAEVQQTLKDISETSARFQALMAQSPQMMSELAVDLRHELTPLLAQLDASAERNLAQLSVERQALEKMVERERMALEQMVDRERQAVAKEADALVQRTVAQVFEEITNVLKSLILYIVLFLVVVFFAPLGLGVWLGKRIGMKQANKQADRA</sequence>
<feature type="coiled-coil region" evidence="1">
    <location>
        <begin position="285"/>
        <end position="319"/>
    </location>
</feature>
<keyword evidence="2" id="KW-0812">Transmembrane</keyword>
<evidence type="ECO:0000256" key="1">
    <source>
        <dbReference type="SAM" id="Coils"/>
    </source>
</evidence>
<name>A0ABT0N467_9GAMM</name>